<gene>
    <name evidence="3" type="ORF">EV420DRAFT_1651169</name>
</gene>
<organism evidence="3 4">
    <name type="scientific">Armillaria tabescens</name>
    <name type="common">Ringless honey mushroom</name>
    <name type="synonym">Agaricus tabescens</name>
    <dbReference type="NCBI Taxonomy" id="1929756"/>
    <lineage>
        <taxon>Eukaryota</taxon>
        <taxon>Fungi</taxon>
        <taxon>Dikarya</taxon>
        <taxon>Basidiomycota</taxon>
        <taxon>Agaricomycotina</taxon>
        <taxon>Agaricomycetes</taxon>
        <taxon>Agaricomycetidae</taxon>
        <taxon>Agaricales</taxon>
        <taxon>Marasmiineae</taxon>
        <taxon>Physalacriaceae</taxon>
        <taxon>Desarmillaria</taxon>
    </lineage>
</organism>
<dbReference type="AlphaFoldDB" id="A0AA39MLS9"/>
<evidence type="ECO:0000259" key="2">
    <source>
        <dbReference type="Pfam" id="PF24883"/>
    </source>
</evidence>
<proteinExistence type="predicted"/>
<evidence type="ECO:0000313" key="4">
    <source>
        <dbReference type="Proteomes" id="UP001175211"/>
    </source>
</evidence>
<dbReference type="InterPro" id="IPR056884">
    <property type="entry name" value="NPHP3-like_N"/>
</dbReference>
<dbReference type="PANTHER" id="PTHR10039">
    <property type="entry name" value="AMELOGENIN"/>
    <property type="match status" value="1"/>
</dbReference>
<dbReference type="PANTHER" id="PTHR10039:SF16">
    <property type="entry name" value="GPI INOSITOL-DEACYLASE"/>
    <property type="match status" value="1"/>
</dbReference>
<reference evidence="3" key="1">
    <citation type="submission" date="2023-06" db="EMBL/GenBank/DDBJ databases">
        <authorList>
            <consortium name="Lawrence Berkeley National Laboratory"/>
            <person name="Ahrendt S."/>
            <person name="Sahu N."/>
            <person name="Indic B."/>
            <person name="Wong-Bajracharya J."/>
            <person name="Merenyi Z."/>
            <person name="Ke H.-M."/>
            <person name="Monk M."/>
            <person name="Kocsube S."/>
            <person name="Drula E."/>
            <person name="Lipzen A."/>
            <person name="Balint B."/>
            <person name="Henrissat B."/>
            <person name="Andreopoulos B."/>
            <person name="Martin F.M."/>
            <person name="Harder C.B."/>
            <person name="Rigling D."/>
            <person name="Ford K.L."/>
            <person name="Foster G.D."/>
            <person name="Pangilinan J."/>
            <person name="Papanicolaou A."/>
            <person name="Barry K."/>
            <person name="LaButti K."/>
            <person name="Viragh M."/>
            <person name="Koriabine M."/>
            <person name="Yan M."/>
            <person name="Riley R."/>
            <person name="Champramary S."/>
            <person name="Plett K.L."/>
            <person name="Tsai I.J."/>
            <person name="Slot J."/>
            <person name="Sipos G."/>
            <person name="Plett J."/>
            <person name="Nagy L.G."/>
            <person name="Grigoriev I.V."/>
        </authorList>
    </citation>
    <scope>NUCLEOTIDE SEQUENCE</scope>
    <source>
        <strain evidence="3">CCBAS 213</strain>
    </source>
</reference>
<feature type="domain" description="Nephrocystin 3-like N-terminal" evidence="2">
    <location>
        <begin position="165"/>
        <end position="300"/>
    </location>
</feature>
<dbReference type="Proteomes" id="UP001175211">
    <property type="component" value="Unassembled WGS sequence"/>
</dbReference>
<dbReference type="RefSeq" id="XP_060323092.1">
    <property type="nucleotide sequence ID" value="XM_060478523.1"/>
</dbReference>
<evidence type="ECO:0000256" key="1">
    <source>
        <dbReference type="ARBA" id="ARBA00022737"/>
    </source>
</evidence>
<dbReference type="GeneID" id="85362071"/>
<accession>A0AA39MLS9</accession>
<dbReference type="Gene3D" id="3.40.50.300">
    <property type="entry name" value="P-loop containing nucleotide triphosphate hydrolases"/>
    <property type="match status" value="1"/>
</dbReference>
<name>A0AA39MLS9_ARMTA</name>
<keyword evidence="1" id="KW-0677">Repeat</keyword>
<sequence length="302" mass="34300">MAEALGITSSITALIGNVTTVIKYVKGIKKVPEECTKLLMELKHTDKDPWLATLLKLGDTFTKLTEILDGLKKKLEDAWRKKRHRVKWPFTKGDIKEDLRKIERIKTLIMRLSLVYNDVKCVGEEILDIEKQKQMDHKTEKVAEWLTSSDHNIIQHDKLMQHVGNTGQWFLESSKFKSWVNGSGMSSYTSSADAGKTILALISVDHLQSLKMAQTLVLNLFFDYNHAAEQTVVNVLHSLLKQRVQACGLSTLITDLHEKSVDAKKNPSHNDLIKCLSEELKSFHHVYIVLDALDEFSTSDDT</sequence>
<protein>
    <recommendedName>
        <fullName evidence="2">Nephrocystin 3-like N-terminal domain-containing protein</fullName>
    </recommendedName>
</protein>
<keyword evidence="4" id="KW-1185">Reference proteome</keyword>
<comment type="caution">
    <text evidence="3">The sequence shown here is derived from an EMBL/GenBank/DDBJ whole genome shotgun (WGS) entry which is preliminary data.</text>
</comment>
<evidence type="ECO:0000313" key="3">
    <source>
        <dbReference type="EMBL" id="KAK0439022.1"/>
    </source>
</evidence>
<dbReference type="Pfam" id="PF24883">
    <property type="entry name" value="NPHP3_N"/>
    <property type="match status" value="1"/>
</dbReference>
<dbReference type="InterPro" id="IPR027417">
    <property type="entry name" value="P-loop_NTPase"/>
</dbReference>
<dbReference type="EMBL" id="JAUEPS010000091">
    <property type="protein sequence ID" value="KAK0439022.1"/>
    <property type="molecule type" value="Genomic_DNA"/>
</dbReference>